<dbReference type="Gene3D" id="1.25.40.20">
    <property type="entry name" value="Ankyrin repeat-containing domain"/>
    <property type="match status" value="1"/>
</dbReference>
<dbReference type="Pfam" id="PF12796">
    <property type="entry name" value="Ank_2"/>
    <property type="match status" value="1"/>
</dbReference>
<evidence type="ECO:0000313" key="4">
    <source>
        <dbReference type="Proteomes" id="UP000701801"/>
    </source>
</evidence>
<dbReference type="InterPro" id="IPR010730">
    <property type="entry name" value="HET"/>
</dbReference>
<evidence type="ECO:0000259" key="2">
    <source>
        <dbReference type="Pfam" id="PF06985"/>
    </source>
</evidence>
<accession>A0A9N9Q3G4</accession>
<sequence length="687" mass="78088">MEPDVFSYRPLRDDRPQFRDDAQKFRLLRLPLDGKQYGDIHCELVEDFLDAGKSMPYIAVSYRWETGEKTSFIWIRHNGEDFECKVPVTSSVFSMIEALRGGDHRELWDDTGLFWIDTLCINQNDDKEKSHQVNHMKEVYTNASKVIVWLGKATAKSDFVMDALTAFQRRMPNPNVPPDDPNWDLAWYQVTSSSLYRSKTTDLRYSLLEVLSHSWFRRVWILQEIGNARSAYVLYGKKSISTKYFVMGTMLAGANPGRRCQAVLNLMPSPARKEVDSADLYSLLKEFSSTEATEPIDRIFALLGFYSQETGNGPLFPDYSKPISDNNLFSALKNLDIEILGHLAEHADDASIVKFLDKRTKYTEQHEKFVIKEKTLISIAKHTRLGRDLMQILIHVAGLDILKLIAPKSRKWLHIQGEIAMKLWATKQGQEIITLLYRRFRVHLQFQDESSMDQIKQDLDKRGVLMAILAQRLGFNIKLEDYESVLESAVSSGHIFIISNYHYSEIQNGYERPPPRAFVDYYNGNALSFERAILDRDIASVTTLTNVNNHTPLDSKNDIERLSSLRAVVAGDIDALSQLVESGADLEYQNEWGESLLALASRGGHTKVVEYLIKKGALLESRFTAGWTPLHLAAGQGHVDIVRVLLAHGTSSPYRSPNGWSPLHLATWQGHINIVSILLEHGANPIV</sequence>
<dbReference type="PROSITE" id="PS50088">
    <property type="entry name" value="ANK_REPEAT"/>
    <property type="match status" value="3"/>
</dbReference>
<dbReference type="InterPro" id="IPR002110">
    <property type="entry name" value="Ankyrin_rpt"/>
</dbReference>
<name>A0A9N9Q3G4_9HELO</name>
<reference evidence="3" key="1">
    <citation type="submission" date="2021-07" db="EMBL/GenBank/DDBJ databases">
        <authorList>
            <person name="Durling M."/>
        </authorList>
    </citation>
    <scope>NUCLEOTIDE SEQUENCE</scope>
</reference>
<dbReference type="AlphaFoldDB" id="A0A9N9Q3G4"/>
<dbReference type="SMART" id="SM00248">
    <property type="entry name" value="ANK"/>
    <property type="match status" value="5"/>
</dbReference>
<dbReference type="PROSITE" id="PS50297">
    <property type="entry name" value="ANK_REP_REGION"/>
    <property type="match status" value="3"/>
</dbReference>
<dbReference type="OrthoDB" id="194358at2759"/>
<evidence type="ECO:0000313" key="3">
    <source>
        <dbReference type="EMBL" id="CAG8978300.1"/>
    </source>
</evidence>
<proteinExistence type="predicted"/>
<dbReference type="Pfam" id="PF00023">
    <property type="entry name" value="Ank"/>
    <property type="match status" value="1"/>
</dbReference>
<dbReference type="PANTHER" id="PTHR24148:SF64">
    <property type="entry name" value="HETEROKARYON INCOMPATIBILITY DOMAIN-CONTAINING PROTEIN"/>
    <property type="match status" value="1"/>
</dbReference>
<dbReference type="Pfam" id="PF06985">
    <property type="entry name" value="HET"/>
    <property type="match status" value="1"/>
</dbReference>
<evidence type="ECO:0000256" key="1">
    <source>
        <dbReference type="PROSITE-ProRule" id="PRU00023"/>
    </source>
</evidence>
<keyword evidence="1" id="KW-0040">ANK repeat</keyword>
<comment type="caution">
    <text evidence="3">The sequence shown here is derived from an EMBL/GenBank/DDBJ whole genome shotgun (WGS) entry which is preliminary data.</text>
</comment>
<feature type="repeat" description="ANK" evidence="1">
    <location>
        <begin position="625"/>
        <end position="657"/>
    </location>
</feature>
<dbReference type="EMBL" id="CAJVRM010000251">
    <property type="protein sequence ID" value="CAG8978300.1"/>
    <property type="molecule type" value="Genomic_DNA"/>
</dbReference>
<dbReference type="PANTHER" id="PTHR24148">
    <property type="entry name" value="ANKYRIN REPEAT DOMAIN-CONTAINING PROTEIN 39 HOMOLOG-RELATED"/>
    <property type="match status" value="1"/>
</dbReference>
<protein>
    <recommendedName>
        <fullName evidence="2">Heterokaryon incompatibility domain-containing protein</fullName>
    </recommendedName>
</protein>
<dbReference type="InterPro" id="IPR052895">
    <property type="entry name" value="HetReg/Transcr_Mod"/>
</dbReference>
<organism evidence="3 4">
    <name type="scientific">Hymenoscyphus albidus</name>
    <dbReference type="NCBI Taxonomy" id="595503"/>
    <lineage>
        <taxon>Eukaryota</taxon>
        <taxon>Fungi</taxon>
        <taxon>Dikarya</taxon>
        <taxon>Ascomycota</taxon>
        <taxon>Pezizomycotina</taxon>
        <taxon>Leotiomycetes</taxon>
        <taxon>Helotiales</taxon>
        <taxon>Helotiaceae</taxon>
        <taxon>Hymenoscyphus</taxon>
    </lineage>
</organism>
<dbReference type="SUPFAM" id="SSF48403">
    <property type="entry name" value="Ankyrin repeat"/>
    <property type="match status" value="1"/>
</dbReference>
<dbReference type="Proteomes" id="UP000701801">
    <property type="component" value="Unassembled WGS sequence"/>
</dbReference>
<feature type="repeat" description="ANK" evidence="1">
    <location>
        <begin position="592"/>
        <end position="624"/>
    </location>
</feature>
<dbReference type="InterPro" id="IPR036770">
    <property type="entry name" value="Ankyrin_rpt-contain_sf"/>
</dbReference>
<dbReference type="PRINTS" id="PR01415">
    <property type="entry name" value="ANKYRIN"/>
</dbReference>
<keyword evidence="4" id="KW-1185">Reference proteome</keyword>
<gene>
    <name evidence="3" type="ORF">HYALB_00005886</name>
</gene>
<feature type="domain" description="Heterokaryon incompatibility" evidence="2">
    <location>
        <begin position="57"/>
        <end position="224"/>
    </location>
</feature>
<feature type="repeat" description="ANK" evidence="1">
    <location>
        <begin position="658"/>
        <end position="687"/>
    </location>
</feature>